<name>A0A1Y1YAZ2_9PLEO</name>
<reference evidence="5 6" key="1">
    <citation type="submission" date="2016-07" db="EMBL/GenBank/DDBJ databases">
        <title>Pervasive Adenine N6-methylation of Active Genes in Fungi.</title>
        <authorList>
            <consortium name="DOE Joint Genome Institute"/>
            <person name="Mondo S.J."/>
            <person name="Dannebaum R.O."/>
            <person name="Kuo R.C."/>
            <person name="Labutti K."/>
            <person name="Haridas S."/>
            <person name="Kuo A."/>
            <person name="Salamov A."/>
            <person name="Ahrendt S.R."/>
            <person name="Lipzen A."/>
            <person name="Sullivan W."/>
            <person name="Andreopoulos W.B."/>
            <person name="Clum A."/>
            <person name="Lindquist E."/>
            <person name="Daum C."/>
            <person name="Ramamoorthy G.K."/>
            <person name="Gryganskyi A."/>
            <person name="Culley D."/>
            <person name="Magnuson J.K."/>
            <person name="James T.Y."/>
            <person name="O'Malley M.A."/>
            <person name="Stajich J.E."/>
            <person name="Spatafora J.W."/>
            <person name="Visel A."/>
            <person name="Grigoriev I.V."/>
        </authorList>
    </citation>
    <scope>NUCLEOTIDE SEQUENCE [LARGE SCALE GENOMIC DNA]</scope>
    <source>
        <strain evidence="5 6">CBS 115471</strain>
    </source>
</reference>
<dbReference type="SUPFAM" id="SSF51735">
    <property type="entry name" value="NAD(P)-binding Rossmann-fold domains"/>
    <property type="match status" value="1"/>
</dbReference>
<organism evidence="5 6">
    <name type="scientific">Clohesyomyces aquaticus</name>
    <dbReference type="NCBI Taxonomy" id="1231657"/>
    <lineage>
        <taxon>Eukaryota</taxon>
        <taxon>Fungi</taxon>
        <taxon>Dikarya</taxon>
        <taxon>Ascomycota</taxon>
        <taxon>Pezizomycotina</taxon>
        <taxon>Dothideomycetes</taxon>
        <taxon>Pleosporomycetidae</taxon>
        <taxon>Pleosporales</taxon>
        <taxon>Lindgomycetaceae</taxon>
        <taxon>Clohesyomyces</taxon>
    </lineage>
</organism>
<keyword evidence="6" id="KW-1185">Reference proteome</keyword>
<comment type="caution">
    <text evidence="5">The sequence shown here is derived from an EMBL/GenBank/DDBJ whole genome shotgun (WGS) entry which is preliminary data.</text>
</comment>
<dbReference type="Proteomes" id="UP000193144">
    <property type="component" value="Unassembled WGS sequence"/>
</dbReference>
<evidence type="ECO:0000256" key="2">
    <source>
        <dbReference type="ARBA" id="ARBA00022857"/>
    </source>
</evidence>
<dbReference type="GO" id="GO:0005634">
    <property type="term" value="C:nucleus"/>
    <property type="evidence" value="ECO:0007669"/>
    <property type="project" value="TreeGrafter"/>
</dbReference>
<dbReference type="PANTHER" id="PTHR42748">
    <property type="entry name" value="NITROGEN METABOLITE REPRESSION PROTEIN NMRA FAMILY MEMBER"/>
    <property type="match status" value="1"/>
</dbReference>
<sequence length="356" mass="38793">MILFDVFRNFITSERSSTSLSFVNHSFLYMPALESISFAAFIVSMFHLPTRRPSPPSTMPIKTALVLRATGVQGTGVTRHLLEAGWKVHGLVAIADDARATKLKALGATLFQGSLADTSVVETAIQGCSALFLNQMPSFTDDSEIGEASSVLAIAKAAGVKHIVHSTQLTLNDPDVAVKFKDSIVAPAILEKGKVEQLVRDSGIPWTIIRPGYFMSNLIAPLVDFMFPELRQGIYRTSMPPGTALPLVDPDDIGAFAVAAFDDPQRFGGKVVSVAGEKLSIENIVAEISRKGRKEVKIAHRTKEEMEKESLNPLVAGQLLSVDLHEWVDLDEVRSWGLPLTPFNEFLDKHKDAIAV</sequence>
<dbReference type="InterPro" id="IPR008030">
    <property type="entry name" value="NmrA-like"/>
</dbReference>
<protein>
    <recommendedName>
        <fullName evidence="4">NmrA-like domain-containing protein</fullName>
    </recommendedName>
</protein>
<evidence type="ECO:0000313" key="5">
    <source>
        <dbReference type="EMBL" id="ORX94936.1"/>
    </source>
</evidence>
<dbReference type="InterPro" id="IPR036291">
    <property type="entry name" value="NAD(P)-bd_dom_sf"/>
</dbReference>
<keyword evidence="2" id="KW-0521">NADP</keyword>
<dbReference type="STRING" id="1231657.A0A1Y1YAZ2"/>
<dbReference type="GO" id="GO:0016491">
    <property type="term" value="F:oxidoreductase activity"/>
    <property type="evidence" value="ECO:0007669"/>
    <property type="project" value="UniProtKB-KW"/>
</dbReference>
<evidence type="ECO:0000313" key="6">
    <source>
        <dbReference type="Proteomes" id="UP000193144"/>
    </source>
</evidence>
<dbReference type="PANTHER" id="PTHR42748:SF30">
    <property type="entry name" value="NMRA-LIKE DOMAIN-CONTAINING PROTEIN"/>
    <property type="match status" value="1"/>
</dbReference>
<evidence type="ECO:0000259" key="4">
    <source>
        <dbReference type="Pfam" id="PF05368"/>
    </source>
</evidence>
<dbReference type="OrthoDB" id="419598at2759"/>
<comment type="similarity">
    <text evidence="1">Belongs to the NmrA-type oxidoreductase family.</text>
</comment>
<dbReference type="AlphaFoldDB" id="A0A1Y1YAZ2"/>
<dbReference type="Gene3D" id="3.90.25.10">
    <property type="entry name" value="UDP-galactose 4-epimerase, domain 1"/>
    <property type="match status" value="1"/>
</dbReference>
<dbReference type="EMBL" id="MCFA01000295">
    <property type="protein sequence ID" value="ORX94936.1"/>
    <property type="molecule type" value="Genomic_DNA"/>
</dbReference>
<keyword evidence="3" id="KW-0560">Oxidoreductase</keyword>
<evidence type="ECO:0000256" key="3">
    <source>
        <dbReference type="ARBA" id="ARBA00023002"/>
    </source>
</evidence>
<proteinExistence type="inferred from homology"/>
<dbReference type="Pfam" id="PF05368">
    <property type="entry name" value="NmrA"/>
    <property type="match status" value="1"/>
</dbReference>
<accession>A0A1Y1YAZ2</accession>
<dbReference type="InterPro" id="IPR051164">
    <property type="entry name" value="NmrA-like_oxidored"/>
</dbReference>
<gene>
    <name evidence="5" type="ORF">BCR34DRAFT_579665</name>
</gene>
<dbReference type="Gene3D" id="3.40.50.720">
    <property type="entry name" value="NAD(P)-binding Rossmann-like Domain"/>
    <property type="match status" value="1"/>
</dbReference>
<feature type="domain" description="NmrA-like" evidence="4">
    <location>
        <begin position="62"/>
        <end position="306"/>
    </location>
</feature>
<evidence type="ECO:0000256" key="1">
    <source>
        <dbReference type="ARBA" id="ARBA00006328"/>
    </source>
</evidence>